<organism evidence="13 14">
    <name type="scientific">Aldrovandia affinis</name>
    <dbReference type="NCBI Taxonomy" id="143900"/>
    <lineage>
        <taxon>Eukaryota</taxon>
        <taxon>Metazoa</taxon>
        <taxon>Chordata</taxon>
        <taxon>Craniata</taxon>
        <taxon>Vertebrata</taxon>
        <taxon>Euteleostomi</taxon>
        <taxon>Actinopterygii</taxon>
        <taxon>Neopterygii</taxon>
        <taxon>Teleostei</taxon>
        <taxon>Notacanthiformes</taxon>
        <taxon>Halosauridae</taxon>
        <taxon>Aldrovandia</taxon>
    </lineage>
</organism>
<evidence type="ECO:0000256" key="10">
    <source>
        <dbReference type="ARBA" id="ARBA00023170"/>
    </source>
</evidence>
<dbReference type="PANTHER" id="PTHR14076">
    <property type="entry name" value="RECEPTOR ACTIVITY MODIFYING PROTEIN RAMP"/>
    <property type="match status" value="1"/>
</dbReference>
<dbReference type="Gene3D" id="1.10.150.510">
    <property type="entry name" value="Receptor activity modifying family"/>
    <property type="match status" value="1"/>
</dbReference>
<evidence type="ECO:0000256" key="12">
    <source>
        <dbReference type="SAM" id="SignalP"/>
    </source>
</evidence>
<comment type="subcellular location">
    <subcellularLocation>
        <location evidence="1">Cell membrane</location>
        <topology evidence="1">Single-pass type I membrane protein</topology>
    </subcellularLocation>
</comment>
<keyword evidence="9" id="KW-1015">Disulfide bond</keyword>
<name>A0AAD7T4Y0_9TELE</name>
<dbReference type="Proteomes" id="UP001221898">
    <property type="component" value="Unassembled WGS sequence"/>
</dbReference>
<evidence type="ECO:0000256" key="1">
    <source>
        <dbReference type="ARBA" id="ARBA00004251"/>
    </source>
</evidence>
<dbReference type="PANTHER" id="PTHR14076:SF9">
    <property type="entry name" value="RECEPTOR ACTIVITY-MODIFYING PROTEIN 2"/>
    <property type="match status" value="1"/>
</dbReference>
<keyword evidence="8 11" id="KW-0472">Membrane</keyword>
<comment type="similarity">
    <text evidence="2">Belongs to the RAMP family.</text>
</comment>
<dbReference type="GO" id="GO:0005886">
    <property type="term" value="C:plasma membrane"/>
    <property type="evidence" value="ECO:0007669"/>
    <property type="project" value="UniProtKB-SubCell"/>
</dbReference>
<keyword evidence="6 12" id="KW-0732">Signal</keyword>
<evidence type="ECO:0000256" key="9">
    <source>
        <dbReference type="ARBA" id="ARBA00023157"/>
    </source>
</evidence>
<evidence type="ECO:0000256" key="7">
    <source>
        <dbReference type="ARBA" id="ARBA00022989"/>
    </source>
</evidence>
<evidence type="ECO:0008006" key="15">
    <source>
        <dbReference type="Google" id="ProtNLM"/>
    </source>
</evidence>
<evidence type="ECO:0000256" key="4">
    <source>
        <dbReference type="ARBA" id="ARBA00022475"/>
    </source>
</evidence>
<gene>
    <name evidence="13" type="ORF">AAFF_G00052830</name>
</gene>
<dbReference type="GO" id="GO:0043235">
    <property type="term" value="C:receptor complex"/>
    <property type="evidence" value="ECO:0007669"/>
    <property type="project" value="TreeGrafter"/>
</dbReference>
<keyword evidence="5 11" id="KW-0812">Transmembrane</keyword>
<evidence type="ECO:0000256" key="2">
    <source>
        <dbReference type="ARBA" id="ARBA00007087"/>
    </source>
</evidence>
<keyword evidence="14" id="KW-1185">Reference proteome</keyword>
<dbReference type="GO" id="GO:0031623">
    <property type="term" value="P:receptor internalization"/>
    <property type="evidence" value="ECO:0007669"/>
    <property type="project" value="TreeGrafter"/>
</dbReference>
<comment type="caution">
    <text evidence="13">The sequence shown here is derived from an EMBL/GenBank/DDBJ whole genome shotgun (WGS) entry which is preliminary data.</text>
</comment>
<dbReference type="GO" id="GO:0006816">
    <property type="term" value="P:calcium ion transport"/>
    <property type="evidence" value="ECO:0007669"/>
    <property type="project" value="TreeGrafter"/>
</dbReference>
<dbReference type="GO" id="GO:0009986">
    <property type="term" value="C:cell surface"/>
    <property type="evidence" value="ECO:0007669"/>
    <property type="project" value="TreeGrafter"/>
</dbReference>
<evidence type="ECO:0000313" key="14">
    <source>
        <dbReference type="Proteomes" id="UP001221898"/>
    </source>
</evidence>
<evidence type="ECO:0000256" key="11">
    <source>
        <dbReference type="SAM" id="Phobius"/>
    </source>
</evidence>
<dbReference type="GO" id="GO:0007186">
    <property type="term" value="P:G protein-coupled receptor signaling pathway"/>
    <property type="evidence" value="ECO:0007669"/>
    <property type="project" value="TreeGrafter"/>
</dbReference>
<reference evidence="13" key="1">
    <citation type="journal article" date="2023" name="Science">
        <title>Genome structures resolve the early diversification of teleost fishes.</title>
        <authorList>
            <person name="Parey E."/>
            <person name="Louis A."/>
            <person name="Montfort J."/>
            <person name="Bouchez O."/>
            <person name="Roques C."/>
            <person name="Iampietro C."/>
            <person name="Lluch J."/>
            <person name="Castinel A."/>
            <person name="Donnadieu C."/>
            <person name="Desvignes T."/>
            <person name="Floi Bucao C."/>
            <person name="Jouanno E."/>
            <person name="Wen M."/>
            <person name="Mejri S."/>
            <person name="Dirks R."/>
            <person name="Jansen H."/>
            <person name="Henkel C."/>
            <person name="Chen W.J."/>
            <person name="Zahm M."/>
            <person name="Cabau C."/>
            <person name="Klopp C."/>
            <person name="Thompson A.W."/>
            <person name="Robinson-Rechavi M."/>
            <person name="Braasch I."/>
            <person name="Lecointre G."/>
            <person name="Bobe J."/>
            <person name="Postlethwait J.H."/>
            <person name="Berthelot C."/>
            <person name="Roest Crollius H."/>
            <person name="Guiguen Y."/>
        </authorList>
    </citation>
    <scope>NUCLEOTIDE SEQUENCE</scope>
    <source>
        <strain evidence="13">NC1722</strain>
    </source>
</reference>
<dbReference type="Pfam" id="PF04901">
    <property type="entry name" value="RAMP"/>
    <property type="match status" value="1"/>
</dbReference>
<dbReference type="InterPro" id="IPR006985">
    <property type="entry name" value="RAMP"/>
</dbReference>
<dbReference type="GO" id="GO:0032870">
    <property type="term" value="P:cellular response to hormone stimulus"/>
    <property type="evidence" value="ECO:0007669"/>
    <property type="project" value="TreeGrafter"/>
</dbReference>
<evidence type="ECO:0000256" key="3">
    <source>
        <dbReference type="ARBA" id="ARBA00022448"/>
    </source>
</evidence>
<dbReference type="EMBL" id="JAINUG010000013">
    <property type="protein sequence ID" value="KAJ8414413.1"/>
    <property type="molecule type" value="Genomic_DNA"/>
</dbReference>
<keyword evidence="4" id="KW-1003">Cell membrane</keyword>
<keyword evidence="3" id="KW-0813">Transport</keyword>
<evidence type="ECO:0000256" key="6">
    <source>
        <dbReference type="ARBA" id="ARBA00022729"/>
    </source>
</evidence>
<dbReference type="GO" id="GO:0072659">
    <property type="term" value="P:protein localization to plasma membrane"/>
    <property type="evidence" value="ECO:0007669"/>
    <property type="project" value="TreeGrafter"/>
</dbReference>
<dbReference type="AlphaFoldDB" id="A0AAD7T4Y0"/>
<dbReference type="GO" id="GO:0015026">
    <property type="term" value="F:coreceptor activity"/>
    <property type="evidence" value="ECO:0007669"/>
    <property type="project" value="InterPro"/>
</dbReference>
<keyword evidence="7 11" id="KW-1133">Transmembrane helix</keyword>
<dbReference type="GO" id="GO:0008277">
    <property type="term" value="P:regulation of G protein-coupled receptor signaling pathway"/>
    <property type="evidence" value="ECO:0007669"/>
    <property type="project" value="InterPro"/>
</dbReference>
<feature type="transmembrane region" description="Helical" evidence="11">
    <location>
        <begin position="132"/>
        <end position="154"/>
    </location>
</feature>
<dbReference type="GO" id="GO:0006886">
    <property type="term" value="P:intracellular protein transport"/>
    <property type="evidence" value="ECO:0007669"/>
    <property type="project" value="InterPro"/>
</dbReference>
<accession>A0AAD7T4Y0</accession>
<evidence type="ECO:0000313" key="13">
    <source>
        <dbReference type="EMBL" id="KAJ8414413.1"/>
    </source>
</evidence>
<keyword evidence="10" id="KW-0675">Receptor</keyword>
<feature type="chain" id="PRO_5042241473" description="Receptor activity modifying protein 2" evidence="12">
    <location>
        <begin position="21"/>
        <end position="160"/>
    </location>
</feature>
<sequence length="160" mass="18753">MTAQLPFLLSSLLLWGGTLQTNITREDDETFQTQDQSHVFALCNKTLLHQFSEYCQFDFKTEMHDTKEDLWCDWEQVIRPYNKLTLCMEYVTSELNCFFPNHIVQEAFLQVHALFFQHCPDQHEGFSDAPQYVMVTLTLVPVCLIPILVSLVVWKSKVRD</sequence>
<evidence type="ECO:0000256" key="8">
    <source>
        <dbReference type="ARBA" id="ARBA00023136"/>
    </source>
</evidence>
<proteinExistence type="inferred from homology"/>
<feature type="signal peptide" evidence="12">
    <location>
        <begin position="1"/>
        <end position="20"/>
    </location>
</feature>
<protein>
    <recommendedName>
        <fullName evidence="15">Receptor activity modifying protein 2</fullName>
    </recommendedName>
</protein>
<dbReference type="InterPro" id="IPR038126">
    <property type="entry name" value="RAMP_sf"/>
</dbReference>
<dbReference type="GO" id="GO:0001525">
    <property type="term" value="P:angiogenesis"/>
    <property type="evidence" value="ECO:0007669"/>
    <property type="project" value="TreeGrafter"/>
</dbReference>
<evidence type="ECO:0000256" key="5">
    <source>
        <dbReference type="ARBA" id="ARBA00022692"/>
    </source>
</evidence>